<dbReference type="PANTHER" id="PTHR30203:SF33">
    <property type="entry name" value="BLR4455 PROTEIN"/>
    <property type="match status" value="1"/>
</dbReference>
<evidence type="ECO:0000313" key="1">
    <source>
        <dbReference type="EMBL" id="KAJ3473328.1"/>
    </source>
</evidence>
<dbReference type="EMBL" id="JANAWD010001445">
    <property type="protein sequence ID" value="KAJ3473328.1"/>
    <property type="molecule type" value="Genomic_DNA"/>
</dbReference>
<dbReference type="Proteomes" id="UP001212997">
    <property type="component" value="Unassembled WGS sequence"/>
</dbReference>
<gene>
    <name evidence="1" type="ORF">NLI96_g13048</name>
</gene>
<dbReference type="SUPFAM" id="SSF56954">
    <property type="entry name" value="Outer membrane efflux proteins (OEP)"/>
    <property type="match status" value="1"/>
</dbReference>
<dbReference type="InterPro" id="IPR010131">
    <property type="entry name" value="MdtP/NodT-like"/>
</dbReference>
<dbReference type="AlphaFoldDB" id="A0AAD5UQ39"/>
<name>A0AAD5UQ39_9APHY</name>
<sequence length="192" mass="20492">MIAANARIGVARSAYFPSLILTGNGGVEAATLADLFKWSSRAFLLGPLAGTALTVPIFDGGRRKGNLERANAIYEEDVALYRQKVLTAFREVEDNLSELRILRDQIKTQGEAVDASSKAQRISSVQYREGAINYLDVIDAQRTVLAAQRAAVQLAGAQAIATVNLVRALGGGWGNATSPDESTQSDKDALTP</sequence>
<dbReference type="PANTHER" id="PTHR30203">
    <property type="entry name" value="OUTER MEMBRANE CATION EFFLUX PROTEIN"/>
    <property type="match status" value="1"/>
</dbReference>
<comment type="caution">
    <text evidence="1">The sequence shown here is derived from an EMBL/GenBank/DDBJ whole genome shotgun (WGS) entry which is preliminary data.</text>
</comment>
<organism evidence="1 2">
    <name type="scientific">Meripilus lineatus</name>
    <dbReference type="NCBI Taxonomy" id="2056292"/>
    <lineage>
        <taxon>Eukaryota</taxon>
        <taxon>Fungi</taxon>
        <taxon>Dikarya</taxon>
        <taxon>Basidiomycota</taxon>
        <taxon>Agaricomycotina</taxon>
        <taxon>Agaricomycetes</taxon>
        <taxon>Polyporales</taxon>
        <taxon>Meripilaceae</taxon>
        <taxon>Meripilus</taxon>
    </lineage>
</organism>
<proteinExistence type="predicted"/>
<accession>A0AAD5UQ39</accession>
<dbReference type="Pfam" id="PF02321">
    <property type="entry name" value="OEP"/>
    <property type="match status" value="1"/>
</dbReference>
<reference evidence="1" key="1">
    <citation type="submission" date="2022-07" db="EMBL/GenBank/DDBJ databases">
        <title>Genome Sequence of Physisporinus lineatus.</title>
        <authorList>
            <person name="Buettner E."/>
        </authorList>
    </citation>
    <scope>NUCLEOTIDE SEQUENCE</scope>
    <source>
        <strain evidence="1">VT162</strain>
    </source>
</reference>
<dbReference type="Gene3D" id="2.20.200.10">
    <property type="entry name" value="Outer membrane efflux proteins (OEP)"/>
    <property type="match status" value="1"/>
</dbReference>
<evidence type="ECO:0000313" key="2">
    <source>
        <dbReference type="Proteomes" id="UP001212997"/>
    </source>
</evidence>
<protein>
    <submittedName>
        <fullName evidence="1">Uncharacterized protein</fullName>
    </submittedName>
</protein>
<dbReference type="InterPro" id="IPR003423">
    <property type="entry name" value="OMP_efflux"/>
</dbReference>
<dbReference type="Gene3D" id="1.20.1600.10">
    <property type="entry name" value="Outer membrane efflux proteins (OEP)"/>
    <property type="match status" value="1"/>
</dbReference>
<dbReference type="GO" id="GO:0015562">
    <property type="term" value="F:efflux transmembrane transporter activity"/>
    <property type="evidence" value="ECO:0007669"/>
    <property type="project" value="InterPro"/>
</dbReference>
<keyword evidence="2" id="KW-1185">Reference proteome</keyword>